<evidence type="ECO:0000313" key="3">
    <source>
        <dbReference type="Proteomes" id="UP000811255"/>
    </source>
</evidence>
<keyword evidence="3" id="KW-1185">Reference proteome</keyword>
<keyword evidence="1" id="KW-0732">Signal</keyword>
<feature type="chain" id="PRO_5045523617" evidence="1">
    <location>
        <begin position="26"/>
        <end position="234"/>
    </location>
</feature>
<sequence length="234" mass="25854">MANPKFFRRFVVAPLLLAAAVPLVAQPVDGNWDGLLEVKAKKMDKVYLLPNADFRTYTKVMIDPTEVSFKKNWQRDQNRDRLDLSNRVSDADARRILDEAQKGFDKYFAEAYTKAGFQVVQAPGPDVLHLSTAIINLDVTAPDVSTSARSRSFSRDAGEATLVLEVKDSVSGQVLGRAVDRQDTSDMGPYIRNSVTNAAAFEEVFKKWAERSAEGLTDLKELSPVNPSTLQAGS</sequence>
<dbReference type="Pfam" id="PF11769">
    <property type="entry name" value="DUF3313"/>
    <property type="match status" value="1"/>
</dbReference>
<evidence type="ECO:0000313" key="2">
    <source>
        <dbReference type="EMBL" id="MBT2135650.1"/>
    </source>
</evidence>
<name>A0ABS5W7B3_9SPHN</name>
<protein>
    <submittedName>
        <fullName evidence="2">DUF3313 family protein</fullName>
    </submittedName>
</protein>
<proteinExistence type="predicted"/>
<feature type="signal peptide" evidence="1">
    <location>
        <begin position="1"/>
        <end position="25"/>
    </location>
</feature>
<organism evidence="2 3">
    <name type="scientific">Croceibacterium selenioxidans</name>
    <dbReference type="NCBI Taxonomy" id="2838833"/>
    <lineage>
        <taxon>Bacteria</taxon>
        <taxon>Pseudomonadati</taxon>
        <taxon>Pseudomonadota</taxon>
        <taxon>Alphaproteobacteria</taxon>
        <taxon>Sphingomonadales</taxon>
        <taxon>Erythrobacteraceae</taxon>
        <taxon>Croceibacterium</taxon>
    </lineage>
</organism>
<comment type="caution">
    <text evidence="2">The sequence shown here is derived from an EMBL/GenBank/DDBJ whole genome shotgun (WGS) entry which is preliminary data.</text>
</comment>
<reference evidence="2 3" key="1">
    <citation type="submission" date="2021-05" db="EMBL/GenBank/DDBJ databases">
        <title>Croceibacterium sp. LX-88 genome sequence.</title>
        <authorList>
            <person name="Luo X."/>
        </authorList>
    </citation>
    <scope>NUCLEOTIDE SEQUENCE [LARGE SCALE GENOMIC DNA]</scope>
    <source>
        <strain evidence="2 3">LX-88</strain>
    </source>
</reference>
<dbReference type="Proteomes" id="UP000811255">
    <property type="component" value="Unassembled WGS sequence"/>
</dbReference>
<evidence type="ECO:0000256" key="1">
    <source>
        <dbReference type="SAM" id="SignalP"/>
    </source>
</evidence>
<accession>A0ABS5W7B3</accession>
<gene>
    <name evidence="2" type="ORF">KK137_15025</name>
</gene>
<dbReference type="RefSeq" id="WP_214537338.1">
    <property type="nucleotide sequence ID" value="NZ_JAHFVK010000002.1"/>
</dbReference>
<dbReference type="EMBL" id="JAHFVK010000002">
    <property type="protein sequence ID" value="MBT2135650.1"/>
    <property type="molecule type" value="Genomic_DNA"/>
</dbReference>
<dbReference type="InterPro" id="IPR021747">
    <property type="entry name" value="DUF3313"/>
</dbReference>